<keyword evidence="2 5" id="KW-0812">Transmembrane</keyword>
<dbReference type="PANTHER" id="PTHR30371">
    <property type="entry name" value="SEC-INDEPENDENT PROTEIN TRANSLOCASE PROTEIN TATC"/>
    <property type="match status" value="1"/>
</dbReference>
<feature type="transmembrane region" description="Helical" evidence="5">
    <location>
        <begin position="183"/>
        <end position="206"/>
    </location>
</feature>
<evidence type="ECO:0000256" key="1">
    <source>
        <dbReference type="ARBA" id="ARBA00004141"/>
    </source>
</evidence>
<dbReference type="Pfam" id="PF00902">
    <property type="entry name" value="TatC"/>
    <property type="match status" value="1"/>
</dbReference>
<dbReference type="EMBL" id="CP018911">
    <property type="protein sequence ID" value="AZU03798.1"/>
    <property type="molecule type" value="Genomic_DNA"/>
</dbReference>
<keyword evidence="7" id="KW-1185">Reference proteome</keyword>
<evidence type="ECO:0000313" key="7">
    <source>
        <dbReference type="Proteomes" id="UP000286954"/>
    </source>
</evidence>
<dbReference type="PRINTS" id="PR01840">
    <property type="entry name" value="TATCFAMILY"/>
</dbReference>
<dbReference type="GO" id="GO:0065002">
    <property type="term" value="P:intracellular protein transmembrane transport"/>
    <property type="evidence" value="ECO:0007669"/>
    <property type="project" value="TreeGrafter"/>
</dbReference>
<keyword evidence="3 5" id="KW-1133">Transmembrane helix</keyword>
<reference evidence="6 7" key="1">
    <citation type="submission" date="2016-12" db="EMBL/GenBank/DDBJ databases">
        <title>The genome of dimorphic prosthecate Glycocaulis alkaliphilus 6b-8t, isolated from crude oil dictates its adaptability in petroleum environments.</title>
        <authorList>
            <person name="Wu X.-L."/>
            <person name="Geng S."/>
        </authorList>
    </citation>
    <scope>NUCLEOTIDE SEQUENCE [LARGE SCALE GENOMIC DNA]</scope>
    <source>
        <strain evidence="6 7">6B-8</strain>
    </source>
</reference>
<comment type="similarity">
    <text evidence="5">Belongs to the TatC family.</text>
</comment>
<keyword evidence="4 5" id="KW-0472">Membrane</keyword>
<proteinExistence type="inferred from homology"/>
<dbReference type="RefSeq" id="WP_127566293.1">
    <property type="nucleotide sequence ID" value="NZ_BMFB01000005.1"/>
</dbReference>
<sequence length="272" mass="29863">MSGEKLSNAGAAGAQDDEVEASRAPLMEHLTELRTRLIWVLGAVALAFVLCFAFAEWIYNILLVPFEEAARQVRGEDLQLQLIFTGPLEFFFVKLKLALFGAIIVAFPMIAYQVWAFVRPGLYKNERLAFAPFLIASPVLFAAGIAFVYYFILPFVMGFALGQEQTGEEGRTAIQLLPRVSEYLNLVTTLILAFGISFQLPVLLSLLGKVGIVNSGQLVRFWKFAVVGIAVFAGFVTPPDPISQIFLAAAMFGLYGLSILAVKMVEPKELEG</sequence>
<evidence type="ECO:0000313" key="6">
    <source>
        <dbReference type="EMBL" id="AZU03798.1"/>
    </source>
</evidence>
<keyword evidence="5" id="KW-1003">Cell membrane</keyword>
<evidence type="ECO:0000256" key="4">
    <source>
        <dbReference type="ARBA" id="ARBA00023136"/>
    </source>
</evidence>
<dbReference type="HAMAP" id="MF_00902">
    <property type="entry name" value="TatC"/>
    <property type="match status" value="1"/>
</dbReference>
<dbReference type="GO" id="GO:0009977">
    <property type="term" value="F:proton motive force dependent protein transmembrane transporter activity"/>
    <property type="evidence" value="ECO:0007669"/>
    <property type="project" value="TreeGrafter"/>
</dbReference>
<dbReference type="Proteomes" id="UP000286954">
    <property type="component" value="Chromosome"/>
</dbReference>
<evidence type="ECO:0000256" key="3">
    <source>
        <dbReference type="ARBA" id="ARBA00022989"/>
    </source>
</evidence>
<feature type="transmembrane region" description="Helical" evidence="5">
    <location>
        <begin position="218"/>
        <end position="236"/>
    </location>
</feature>
<dbReference type="AlphaFoldDB" id="A0A3T0E9R2"/>
<feature type="transmembrane region" description="Helical" evidence="5">
    <location>
        <begin position="242"/>
        <end position="262"/>
    </location>
</feature>
<comment type="function">
    <text evidence="5">Part of the twin-arginine translocation (Tat) system that transports large folded proteins containing a characteristic twin-arginine motif in their signal peptide across membranes. Together with TatB, TatC is part of a receptor directly interacting with Tat signal peptides.</text>
</comment>
<feature type="transmembrane region" description="Helical" evidence="5">
    <location>
        <begin position="97"/>
        <end position="118"/>
    </location>
</feature>
<evidence type="ECO:0000256" key="5">
    <source>
        <dbReference type="HAMAP-Rule" id="MF_00902"/>
    </source>
</evidence>
<keyword evidence="5" id="KW-0811">Translocation</keyword>
<protein>
    <recommendedName>
        <fullName evidence="5">Sec-independent protein translocase protein TatC</fullName>
    </recommendedName>
</protein>
<comment type="subcellular location">
    <subcellularLocation>
        <location evidence="5">Cell membrane</location>
        <topology evidence="5">Multi-pass membrane protein</topology>
    </subcellularLocation>
    <subcellularLocation>
        <location evidence="1">Membrane</location>
        <topology evidence="1">Multi-pass membrane protein</topology>
    </subcellularLocation>
</comment>
<organism evidence="6 7">
    <name type="scientific">Glycocaulis alkaliphilus</name>
    <dbReference type="NCBI Taxonomy" id="1434191"/>
    <lineage>
        <taxon>Bacteria</taxon>
        <taxon>Pseudomonadati</taxon>
        <taxon>Pseudomonadota</taxon>
        <taxon>Alphaproteobacteria</taxon>
        <taxon>Maricaulales</taxon>
        <taxon>Maricaulaceae</taxon>
        <taxon>Glycocaulis</taxon>
    </lineage>
</organism>
<dbReference type="GO" id="GO:0043953">
    <property type="term" value="P:protein transport by the Tat complex"/>
    <property type="evidence" value="ECO:0007669"/>
    <property type="project" value="UniProtKB-UniRule"/>
</dbReference>
<dbReference type="OrthoDB" id="9777044at2"/>
<dbReference type="InterPro" id="IPR002033">
    <property type="entry name" value="TatC"/>
</dbReference>
<name>A0A3T0E9R2_9PROT</name>
<dbReference type="PROSITE" id="PS01218">
    <property type="entry name" value="TATC"/>
    <property type="match status" value="1"/>
</dbReference>
<dbReference type="InterPro" id="IPR019820">
    <property type="entry name" value="Sec-indep_translocase_CS"/>
</dbReference>
<comment type="subunit">
    <text evidence="5">The Tat system comprises two distinct complexes: a TatABC complex, containing multiple copies of TatA, TatB and TatC subunits, and a separate TatA complex, containing only TatA subunits. Substrates initially bind to the TatABC complex, which probably triggers association of the separate TatA complex to form the active translocon.</text>
</comment>
<accession>A0A3T0E9R2</accession>
<keyword evidence="5" id="KW-0653">Protein transport</keyword>
<dbReference type="NCBIfam" id="TIGR00945">
    <property type="entry name" value="tatC"/>
    <property type="match status" value="1"/>
</dbReference>
<gene>
    <name evidence="5" type="primary">tatC</name>
    <name evidence="6" type="ORF">X907_1263</name>
</gene>
<dbReference type="KEGG" id="gak:X907_1263"/>
<dbReference type="GO" id="GO:0033281">
    <property type="term" value="C:TAT protein transport complex"/>
    <property type="evidence" value="ECO:0007669"/>
    <property type="project" value="UniProtKB-UniRule"/>
</dbReference>
<keyword evidence="5" id="KW-0813">Transport</keyword>
<evidence type="ECO:0000256" key="2">
    <source>
        <dbReference type="ARBA" id="ARBA00022692"/>
    </source>
</evidence>
<dbReference type="PANTHER" id="PTHR30371:SF0">
    <property type="entry name" value="SEC-INDEPENDENT PROTEIN TRANSLOCASE PROTEIN TATC, CHLOROPLASTIC-RELATED"/>
    <property type="match status" value="1"/>
</dbReference>
<feature type="transmembrane region" description="Helical" evidence="5">
    <location>
        <begin position="130"/>
        <end position="152"/>
    </location>
</feature>
<feature type="transmembrane region" description="Helical" evidence="5">
    <location>
        <begin position="37"/>
        <end position="59"/>
    </location>
</feature>